<accession>A0A1H4M8E2</accession>
<evidence type="ECO:0000256" key="1">
    <source>
        <dbReference type="SAM" id="MobiDB-lite"/>
    </source>
</evidence>
<sequence length="475" mass="51528">MTTDDNDNDIASLFDPQLEDPVPVIPPGALPPSWAAGRQRPAPQPGPRAWSEVELPPHPVTEAPEVDARASDPTTLAEDTRTRERQRKTSQRRGKSPADRENAAAIDYLLRRSATIGLPLAAGGAVAGGGDWEEGDVAALEDLTDLSLTPGDGYTTVSGVVDGRRYTGAVIILTVGRMAPLPIPERMLPWQVIGDPSGEPLEWSDRIELHDKAKTIRTMRSLTGRIEHQFDHYTVEHDQVPPKELAEQHARVQDVISDVEEDHSGLSTRTSGWYRVAVVGTTPDEARKKVAGLRKMYKPHIALEHEHGQFLLLREFIPGQPLASKRHMDVEAVAAGMATAGDRIGDRRGVVLGETSSIAPRPVIWDLFAAHEIKHKSGLTLIVAVPGSGKTFLAGMIVYQAVRAGAYGVVLDPSGPLKEPANLPEFRDIARVYALTGRDSRPGAARLRGCAANQYSVDSVVTVGRTCGCGDYRRR</sequence>
<name>A0A1H4M8E2_9NOCA</name>
<dbReference type="SUPFAM" id="SSF52540">
    <property type="entry name" value="P-loop containing nucleoside triphosphate hydrolases"/>
    <property type="match status" value="1"/>
</dbReference>
<proteinExistence type="predicted"/>
<dbReference type="EMBL" id="FNSV01000005">
    <property type="protein sequence ID" value="SEB79213.1"/>
    <property type="molecule type" value="Genomic_DNA"/>
</dbReference>
<reference evidence="3" key="1">
    <citation type="submission" date="2016-10" db="EMBL/GenBank/DDBJ databases">
        <authorList>
            <person name="Varghese N."/>
            <person name="Submissions S."/>
        </authorList>
    </citation>
    <scope>NUCLEOTIDE SEQUENCE [LARGE SCALE GENOMIC DNA]</scope>
    <source>
        <strain evidence="3">DSM 44498</strain>
    </source>
</reference>
<keyword evidence="3" id="KW-1185">Reference proteome</keyword>
<evidence type="ECO:0000313" key="2">
    <source>
        <dbReference type="EMBL" id="SEB79213.1"/>
    </source>
</evidence>
<feature type="compositionally biased region" description="Basic residues" evidence="1">
    <location>
        <begin position="84"/>
        <end position="95"/>
    </location>
</feature>
<evidence type="ECO:0000313" key="3">
    <source>
        <dbReference type="Proteomes" id="UP000183561"/>
    </source>
</evidence>
<gene>
    <name evidence="2" type="ORF">SAMN04490239_1678</name>
</gene>
<feature type="region of interest" description="Disordered" evidence="1">
    <location>
        <begin position="1"/>
        <end position="100"/>
    </location>
</feature>
<organism evidence="2 3">
    <name type="scientific">Rhodococcus koreensis</name>
    <dbReference type="NCBI Taxonomy" id="99653"/>
    <lineage>
        <taxon>Bacteria</taxon>
        <taxon>Bacillati</taxon>
        <taxon>Actinomycetota</taxon>
        <taxon>Actinomycetes</taxon>
        <taxon>Mycobacteriales</taxon>
        <taxon>Nocardiaceae</taxon>
        <taxon>Rhodococcus</taxon>
    </lineage>
</organism>
<dbReference type="InterPro" id="IPR027417">
    <property type="entry name" value="P-loop_NTPase"/>
</dbReference>
<evidence type="ECO:0008006" key="4">
    <source>
        <dbReference type="Google" id="ProtNLM"/>
    </source>
</evidence>
<dbReference type="Gene3D" id="3.40.50.300">
    <property type="entry name" value="P-loop containing nucleotide triphosphate hydrolases"/>
    <property type="match status" value="1"/>
</dbReference>
<feature type="compositionally biased region" description="Low complexity" evidence="1">
    <location>
        <begin position="31"/>
        <end position="41"/>
    </location>
</feature>
<protein>
    <recommendedName>
        <fullName evidence="4">AAA-like domain-containing protein</fullName>
    </recommendedName>
</protein>
<dbReference type="AlphaFoldDB" id="A0A1H4M8E2"/>
<dbReference type="Proteomes" id="UP000183561">
    <property type="component" value="Unassembled WGS sequence"/>
</dbReference>